<feature type="compositionally biased region" description="Polar residues" evidence="1">
    <location>
        <begin position="1"/>
        <end position="10"/>
    </location>
</feature>
<dbReference type="AlphaFoldDB" id="A0A1Y1WTM0"/>
<keyword evidence="3" id="KW-1185">Reference proteome</keyword>
<reference evidence="2 3" key="1">
    <citation type="submission" date="2016-08" db="EMBL/GenBank/DDBJ databases">
        <title>A Parts List for Fungal Cellulosomes Revealed by Comparative Genomics.</title>
        <authorList>
            <consortium name="DOE Joint Genome Institute"/>
            <person name="Haitjema C.H."/>
            <person name="Gilmore S.P."/>
            <person name="Henske J.K."/>
            <person name="Solomon K.V."/>
            <person name="De Groot R."/>
            <person name="Kuo A."/>
            <person name="Mondo S.J."/>
            <person name="Salamov A.A."/>
            <person name="Labutti K."/>
            <person name="Zhao Z."/>
            <person name="Chiniquy J."/>
            <person name="Barry K."/>
            <person name="Brewer H.M."/>
            <person name="Purvine S.O."/>
            <person name="Wright A.T."/>
            <person name="Boxma B."/>
            <person name="Van Alen T."/>
            <person name="Hackstein J.H."/>
            <person name="Baker S.E."/>
            <person name="Grigoriev I.V."/>
            <person name="O'Malley M.A."/>
        </authorList>
    </citation>
    <scope>NUCLEOTIDE SEQUENCE [LARGE SCALE GENOMIC DNA]</scope>
    <source>
        <strain evidence="2 3">S4</strain>
    </source>
</reference>
<accession>A0A1Y1WTM0</accession>
<reference evidence="2 3" key="2">
    <citation type="submission" date="2016-08" db="EMBL/GenBank/DDBJ databases">
        <title>Pervasive Adenine N6-methylation of Active Genes in Fungi.</title>
        <authorList>
            <consortium name="DOE Joint Genome Institute"/>
            <person name="Mondo S.J."/>
            <person name="Dannebaum R.O."/>
            <person name="Kuo R.C."/>
            <person name="Labutti K."/>
            <person name="Haridas S."/>
            <person name="Kuo A."/>
            <person name="Salamov A."/>
            <person name="Ahrendt S.R."/>
            <person name="Lipzen A."/>
            <person name="Sullivan W."/>
            <person name="Andreopoulos W.B."/>
            <person name="Clum A."/>
            <person name="Lindquist E."/>
            <person name="Daum C."/>
            <person name="Ramamoorthy G.K."/>
            <person name="Gryganskyi A."/>
            <person name="Culley D."/>
            <person name="Magnuson J.K."/>
            <person name="James T.Y."/>
            <person name="O'Malley M.A."/>
            <person name="Stajich J.E."/>
            <person name="Spatafora J.W."/>
            <person name="Visel A."/>
            <person name="Grigoriev I.V."/>
        </authorList>
    </citation>
    <scope>NUCLEOTIDE SEQUENCE [LARGE SCALE GENOMIC DNA]</scope>
    <source>
        <strain evidence="2 3">S4</strain>
    </source>
</reference>
<feature type="compositionally biased region" description="Basic and acidic residues" evidence="1">
    <location>
        <begin position="24"/>
        <end position="35"/>
    </location>
</feature>
<protein>
    <submittedName>
        <fullName evidence="2">Uncharacterized protein</fullName>
    </submittedName>
</protein>
<name>A0A1Y1WTM0_9FUNG</name>
<evidence type="ECO:0000313" key="3">
    <source>
        <dbReference type="Proteomes" id="UP000193944"/>
    </source>
</evidence>
<dbReference type="Proteomes" id="UP000193944">
    <property type="component" value="Unassembled WGS sequence"/>
</dbReference>
<gene>
    <name evidence="2" type="ORF">BCR32DRAFT_248462</name>
</gene>
<proteinExistence type="predicted"/>
<dbReference type="EMBL" id="MCFG01000278">
    <property type="protein sequence ID" value="ORX76792.1"/>
    <property type="molecule type" value="Genomic_DNA"/>
</dbReference>
<comment type="caution">
    <text evidence="2">The sequence shown here is derived from an EMBL/GenBank/DDBJ whole genome shotgun (WGS) entry which is preliminary data.</text>
</comment>
<sequence>MNVFNVTNDTPPEFYVNSEEEEEEKQKQQTDDDEKRKVIYKLENAKEYQNYINYDENKDHYPLIQCKKKKKKKKKKKLDVKFIKVIQTSNNKEYYQNSGDPNEFDLQVLLVIVSPKLSVKPFNSSSLVE</sequence>
<evidence type="ECO:0000313" key="2">
    <source>
        <dbReference type="EMBL" id="ORX76792.1"/>
    </source>
</evidence>
<feature type="region of interest" description="Disordered" evidence="1">
    <location>
        <begin position="1"/>
        <end position="35"/>
    </location>
</feature>
<evidence type="ECO:0000256" key="1">
    <source>
        <dbReference type="SAM" id="MobiDB-lite"/>
    </source>
</evidence>
<organism evidence="2 3">
    <name type="scientific">Anaeromyces robustus</name>
    <dbReference type="NCBI Taxonomy" id="1754192"/>
    <lineage>
        <taxon>Eukaryota</taxon>
        <taxon>Fungi</taxon>
        <taxon>Fungi incertae sedis</taxon>
        <taxon>Chytridiomycota</taxon>
        <taxon>Chytridiomycota incertae sedis</taxon>
        <taxon>Neocallimastigomycetes</taxon>
        <taxon>Neocallimastigales</taxon>
        <taxon>Neocallimastigaceae</taxon>
        <taxon>Anaeromyces</taxon>
    </lineage>
</organism>